<organism evidence="1 2">
    <name type="scientific">Paragonimus heterotremus</name>
    <dbReference type="NCBI Taxonomy" id="100268"/>
    <lineage>
        <taxon>Eukaryota</taxon>
        <taxon>Metazoa</taxon>
        <taxon>Spiralia</taxon>
        <taxon>Lophotrochozoa</taxon>
        <taxon>Platyhelminthes</taxon>
        <taxon>Trematoda</taxon>
        <taxon>Digenea</taxon>
        <taxon>Plagiorchiida</taxon>
        <taxon>Troglotremata</taxon>
        <taxon>Troglotrematidae</taxon>
        <taxon>Paragonimus</taxon>
    </lineage>
</organism>
<protein>
    <recommendedName>
        <fullName evidence="3">EF-hand domain-containing protein</fullName>
    </recommendedName>
</protein>
<evidence type="ECO:0008006" key="3">
    <source>
        <dbReference type="Google" id="ProtNLM"/>
    </source>
</evidence>
<dbReference type="AlphaFoldDB" id="A0A8J4TGP3"/>
<dbReference type="InterPro" id="IPR052603">
    <property type="entry name" value="EFCB6"/>
</dbReference>
<feature type="non-terminal residue" evidence="1">
    <location>
        <position position="1"/>
    </location>
</feature>
<accession>A0A8J4TGP3</accession>
<dbReference type="SUPFAM" id="SSF47473">
    <property type="entry name" value="EF-hand"/>
    <property type="match status" value="2"/>
</dbReference>
<evidence type="ECO:0000313" key="2">
    <source>
        <dbReference type="Proteomes" id="UP000748531"/>
    </source>
</evidence>
<proteinExistence type="predicted"/>
<dbReference type="Proteomes" id="UP000748531">
    <property type="component" value="Unassembled WGS sequence"/>
</dbReference>
<evidence type="ECO:0000313" key="1">
    <source>
        <dbReference type="EMBL" id="KAF5400921.1"/>
    </source>
</evidence>
<comment type="caution">
    <text evidence="1">The sequence shown here is derived from an EMBL/GenBank/DDBJ whole genome shotgun (WGS) entry which is preliminary data.</text>
</comment>
<dbReference type="EMBL" id="LUCH01002827">
    <property type="protein sequence ID" value="KAF5400921.1"/>
    <property type="molecule type" value="Genomic_DNA"/>
</dbReference>
<gene>
    <name evidence="1" type="ORF">PHET_04957</name>
</gene>
<dbReference type="Gene3D" id="1.10.238.10">
    <property type="entry name" value="EF-hand"/>
    <property type="match status" value="2"/>
</dbReference>
<name>A0A8J4TGP3_9TREM</name>
<dbReference type="OrthoDB" id="272072at2759"/>
<dbReference type="PANTHER" id="PTHR20875">
    <property type="entry name" value="EF-HAND CALCIUM-BINDING DOMAIN-CONTAINING PROTEIN 6-RELATED"/>
    <property type="match status" value="1"/>
</dbReference>
<reference evidence="1" key="1">
    <citation type="submission" date="2019-05" db="EMBL/GenBank/DDBJ databases">
        <title>Annotation for the trematode Paragonimus heterotremus.</title>
        <authorList>
            <person name="Choi Y.-J."/>
        </authorList>
    </citation>
    <scope>NUCLEOTIDE SEQUENCE</scope>
    <source>
        <strain evidence="1">LC</strain>
    </source>
</reference>
<dbReference type="PANTHER" id="PTHR20875:SF0">
    <property type="entry name" value="GH12158P"/>
    <property type="match status" value="1"/>
</dbReference>
<keyword evidence="2" id="KW-1185">Reference proteome</keyword>
<dbReference type="InterPro" id="IPR011992">
    <property type="entry name" value="EF-hand-dom_pair"/>
</dbReference>
<sequence>VFTLPELEKQPLTRVQPQETYKQPKPGTVDWSTATEEMQENYENSMSILRRKIHERRMLLLPDFLAFDKSHRGYVSLNNFRQLVTMFDFSIPPAGIDAIIARHANDDGFDYHSFLAILDPPSPEDIKYCYPDRLEVLKKTNILGKQRKEMEPIIRDTEGVLDELKAEVYRRRIRLSDWFRDHDKLNHGYMPRTTFRRCLGVLPLTLGETALSMIEDRYKGPQPESIDWRHFCAEIEHVFQTPNLEKDPLIEPDVYVPDSTVAQNHLSVEVAKVVDSAIVKIADKVRQRRLQLLPMFHDFDETHRLSVSQNQFRRVLMTLDLADMLTEKEWSCLYCKYRHPLGVIDNMNYQAFVDDVYTAAGIDPRTP</sequence>